<accession>A0ACB9YYV5</accession>
<dbReference type="EMBL" id="MU393483">
    <property type="protein sequence ID" value="KAI4864651.1"/>
    <property type="molecule type" value="Genomic_DNA"/>
</dbReference>
<name>A0ACB9YYV5_9PEZI</name>
<organism evidence="1 2">
    <name type="scientific">Hypoxylon rubiginosum</name>
    <dbReference type="NCBI Taxonomy" id="110542"/>
    <lineage>
        <taxon>Eukaryota</taxon>
        <taxon>Fungi</taxon>
        <taxon>Dikarya</taxon>
        <taxon>Ascomycota</taxon>
        <taxon>Pezizomycotina</taxon>
        <taxon>Sordariomycetes</taxon>
        <taxon>Xylariomycetidae</taxon>
        <taxon>Xylariales</taxon>
        <taxon>Hypoxylaceae</taxon>
        <taxon>Hypoxylon</taxon>
    </lineage>
</organism>
<comment type="caution">
    <text evidence="1">The sequence shown here is derived from an EMBL/GenBank/DDBJ whole genome shotgun (WGS) entry which is preliminary data.</text>
</comment>
<evidence type="ECO:0000313" key="1">
    <source>
        <dbReference type="EMBL" id="KAI4864651.1"/>
    </source>
</evidence>
<keyword evidence="2" id="KW-1185">Reference proteome</keyword>
<sequence>MAECPTSTSKTAIVVTQSVVQSDDEDFETQNFRSRYINLVQLLTLLRAKFGIGAYEIQLMQNSYYIRAPRKLSPSEIASCRCV</sequence>
<reference evidence="1 2" key="1">
    <citation type="journal article" date="2022" name="New Phytol.">
        <title>Ecological generalism drives hyperdiversity of secondary metabolite gene clusters in xylarialean endophytes.</title>
        <authorList>
            <person name="Franco M.E.E."/>
            <person name="Wisecaver J.H."/>
            <person name="Arnold A.E."/>
            <person name="Ju Y.M."/>
            <person name="Slot J.C."/>
            <person name="Ahrendt S."/>
            <person name="Moore L.P."/>
            <person name="Eastman K.E."/>
            <person name="Scott K."/>
            <person name="Konkel Z."/>
            <person name="Mondo S.J."/>
            <person name="Kuo A."/>
            <person name="Hayes R.D."/>
            <person name="Haridas S."/>
            <person name="Andreopoulos B."/>
            <person name="Riley R."/>
            <person name="LaButti K."/>
            <person name="Pangilinan J."/>
            <person name="Lipzen A."/>
            <person name="Amirebrahimi M."/>
            <person name="Yan J."/>
            <person name="Adam C."/>
            <person name="Keymanesh K."/>
            <person name="Ng V."/>
            <person name="Louie K."/>
            <person name="Northen T."/>
            <person name="Drula E."/>
            <person name="Henrissat B."/>
            <person name="Hsieh H.M."/>
            <person name="Youens-Clark K."/>
            <person name="Lutzoni F."/>
            <person name="Miadlikowska J."/>
            <person name="Eastwood D.C."/>
            <person name="Hamelin R.C."/>
            <person name="Grigoriev I.V."/>
            <person name="U'Ren J.M."/>
        </authorList>
    </citation>
    <scope>NUCLEOTIDE SEQUENCE [LARGE SCALE GENOMIC DNA]</scope>
    <source>
        <strain evidence="1 2">CBS 119005</strain>
    </source>
</reference>
<gene>
    <name evidence="1" type="ORF">F4820DRAFT_423000</name>
</gene>
<protein>
    <submittedName>
        <fullName evidence="1">Uncharacterized protein</fullName>
    </submittedName>
</protein>
<proteinExistence type="predicted"/>
<dbReference type="Proteomes" id="UP001497700">
    <property type="component" value="Unassembled WGS sequence"/>
</dbReference>
<evidence type="ECO:0000313" key="2">
    <source>
        <dbReference type="Proteomes" id="UP001497700"/>
    </source>
</evidence>